<dbReference type="Pfam" id="PF06251">
    <property type="entry name" value="Caps_syn_GfcC_C"/>
    <property type="match status" value="1"/>
</dbReference>
<dbReference type="InterPro" id="IPR010425">
    <property type="entry name" value="Caps_synth_GfcC-like_C"/>
</dbReference>
<dbReference type="RefSeq" id="WP_344702485.1">
    <property type="nucleotide sequence ID" value="NZ_BAAAZT010000029.1"/>
</dbReference>
<gene>
    <name evidence="3" type="ORF">GCM10022228_07610</name>
</gene>
<dbReference type="Proteomes" id="UP001500133">
    <property type="component" value="Unassembled WGS sequence"/>
</dbReference>
<dbReference type="EMBL" id="BAAAZT010000029">
    <property type="protein sequence ID" value="GAA3899620.1"/>
    <property type="molecule type" value="Genomic_DNA"/>
</dbReference>
<name>A0ABP7LEP8_9GAMM</name>
<evidence type="ECO:0000259" key="2">
    <source>
        <dbReference type="Pfam" id="PF06251"/>
    </source>
</evidence>
<dbReference type="Gene3D" id="3.10.560.10">
    <property type="entry name" value="Outer membrane lipoprotein wza domain like"/>
    <property type="match status" value="1"/>
</dbReference>
<evidence type="ECO:0000313" key="3">
    <source>
        <dbReference type="EMBL" id="GAA3899620.1"/>
    </source>
</evidence>
<keyword evidence="1" id="KW-0732">Signal</keyword>
<sequence>MVVAAKKMHTASAIHLKRRLGAFTTAMCLALAPLPALGQTSSTKLSEGWLNSLSSAPAIVWSHAFALRDNTAATVDSKRRRLIAELETLITSARLNNGGASADGLTVWRQRLAEDKSLPARTPGRFDLPWLGAHPRQDPPLAKVALWGSCKPPAWVEIWHLKGVTRLPWQAGMTLDEALKQLPPDAYASADNAWLITPTGKQHRRGIAAWNAEPTPLTPGSRVTLALPDTKRSLSGLLSSRSSTASRLINQRLPTYLATRLPSDDCTIWRKDT</sequence>
<organism evidence="3 4">
    <name type="scientific">Halomonas cibimaris</name>
    <dbReference type="NCBI Taxonomy" id="657012"/>
    <lineage>
        <taxon>Bacteria</taxon>
        <taxon>Pseudomonadati</taxon>
        <taxon>Pseudomonadota</taxon>
        <taxon>Gammaproteobacteria</taxon>
        <taxon>Oceanospirillales</taxon>
        <taxon>Halomonadaceae</taxon>
        <taxon>Halomonas</taxon>
    </lineage>
</organism>
<accession>A0ABP7LEP8</accession>
<proteinExistence type="predicted"/>
<protein>
    <recommendedName>
        <fullName evidence="2">Capsule biosynthesis GfcC-like C-terminal domain-containing protein</fullName>
    </recommendedName>
</protein>
<feature type="domain" description="Capsule biosynthesis GfcC-like C-terminal" evidence="2">
    <location>
        <begin position="166"/>
        <end position="229"/>
    </location>
</feature>
<reference evidence="4" key="1">
    <citation type="journal article" date="2019" name="Int. J. Syst. Evol. Microbiol.">
        <title>The Global Catalogue of Microorganisms (GCM) 10K type strain sequencing project: providing services to taxonomists for standard genome sequencing and annotation.</title>
        <authorList>
            <consortium name="The Broad Institute Genomics Platform"/>
            <consortium name="The Broad Institute Genome Sequencing Center for Infectious Disease"/>
            <person name="Wu L."/>
            <person name="Ma J."/>
        </authorList>
    </citation>
    <scope>NUCLEOTIDE SEQUENCE [LARGE SCALE GENOMIC DNA]</scope>
    <source>
        <strain evidence="4">JCM 16914</strain>
    </source>
</reference>
<evidence type="ECO:0000256" key="1">
    <source>
        <dbReference type="SAM" id="SignalP"/>
    </source>
</evidence>
<comment type="caution">
    <text evidence="3">The sequence shown here is derived from an EMBL/GenBank/DDBJ whole genome shotgun (WGS) entry which is preliminary data.</text>
</comment>
<keyword evidence="4" id="KW-1185">Reference proteome</keyword>
<feature type="signal peptide" evidence="1">
    <location>
        <begin position="1"/>
        <end position="38"/>
    </location>
</feature>
<evidence type="ECO:0000313" key="4">
    <source>
        <dbReference type="Proteomes" id="UP001500133"/>
    </source>
</evidence>
<feature type="chain" id="PRO_5045038414" description="Capsule biosynthesis GfcC-like C-terminal domain-containing protein" evidence="1">
    <location>
        <begin position="39"/>
        <end position="273"/>
    </location>
</feature>